<feature type="transmembrane region" description="Helical" evidence="6">
    <location>
        <begin position="160"/>
        <end position="183"/>
    </location>
</feature>
<keyword evidence="8" id="KW-1185">Reference proteome</keyword>
<dbReference type="AlphaFoldDB" id="A0A4R2I3G3"/>
<dbReference type="SUPFAM" id="SSF103473">
    <property type="entry name" value="MFS general substrate transporter"/>
    <property type="match status" value="1"/>
</dbReference>
<organism evidence="7 8">
    <name type="scientific">Kribbella antiqua</name>
    <dbReference type="NCBI Taxonomy" id="2512217"/>
    <lineage>
        <taxon>Bacteria</taxon>
        <taxon>Bacillati</taxon>
        <taxon>Actinomycetota</taxon>
        <taxon>Actinomycetes</taxon>
        <taxon>Propionibacteriales</taxon>
        <taxon>Kribbellaceae</taxon>
        <taxon>Kribbella</taxon>
    </lineage>
</organism>
<dbReference type="Proteomes" id="UP000295573">
    <property type="component" value="Unassembled WGS sequence"/>
</dbReference>
<evidence type="ECO:0000256" key="5">
    <source>
        <dbReference type="ARBA" id="ARBA00023136"/>
    </source>
</evidence>
<dbReference type="InterPro" id="IPR011701">
    <property type="entry name" value="MFS"/>
</dbReference>
<feature type="transmembrane region" description="Helical" evidence="6">
    <location>
        <begin position="133"/>
        <end position="153"/>
    </location>
</feature>
<dbReference type="Gene3D" id="1.20.1250.20">
    <property type="entry name" value="MFS general substrate transporter like domains"/>
    <property type="match status" value="1"/>
</dbReference>
<feature type="transmembrane region" description="Helical" evidence="6">
    <location>
        <begin position="35"/>
        <end position="63"/>
    </location>
</feature>
<evidence type="ECO:0000313" key="7">
    <source>
        <dbReference type="EMBL" id="TCO38663.1"/>
    </source>
</evidence>
<feature type="transmembrane region" description="Helical" evidence="6">
    <location>
        <begin position="97"/>
        <end position="121"/>
    </location>
</feature>
<dbReference type="PANTHER" id="PTHR23513:SF6">
    <property type="entry name" value="MAJOR FACILITATOR SUPERFAMILY ASSOCIATED DOMAIN-CONTAINING PROTEIN"/>
    <property type="match status" value="1"/>
</dbReference>
<dbReference type="OrthoDB" id="69054at2"/>
<dbReference type="EMBL" id="SLWR01000020">
    <property type="protein sequence ID" value="TCO38663.1"/>
    <property type="molecule type" value="Genomic_DNA"/>
</dbReference>
<evidence type="ECO:0000256" key="1">
    <source>
        <dbReference type="ARBA" id="ARBA00004651"/>
    </source>
</evidence>
<dbReference type="InterPro" id="IPR036259">
    <property type="entry name" value="MFS_trans_sf"/>
</dbReference>
<feature type="transmembrane region" description="Helical" evidence="6">
    <location>
        <begin position="189"/>
        <end position="208"/>
    </location>
</feature>
<evidence type="ECO:0000256" key="2">
    <source>
        <dbReference type="ARBA" id="ARBA00022475"/>
    </source>
</evidence>
<dbReference type="GO" id="GO:0005886">
    <property type="term" value="C:plasma membrane"/>
    <property type="evidence" value="ECO:0007669"/>
    <property type="project" value="UniProtKB-SubCell"/>
</dbReference>
<comment type="caution">
    <text evidence="7">The sequence shown here is derived from an EMBL/GenBank/DDBJ whole genome shotgun (WGS) entry which is preliminary data.</text>
</comment>
<accession>A0A4R2I3G3</accession>
<evidence type="ECO:0000256" key="4">
    <source>
        <dbReference type="ARBA" id="ARBA00022989"/>
    </source>
</evidence>
<protein>
    <submittedName>
        <fullName evidence="7">MFS transporter</fullName>
    </submittedName>
</protein>
<keyword evidence="5 6" id="KW-0472">Membrane</keyword>
<evidence type="ECO:0000313" key="8">
    <source>
        <dbReference type="Proteomes" id="UP000295573"/>
    </source>
</evidence>
<evidence type="ECO:0000256" key="3">
    <source>
        <dbReference type="ARBA" id="ARBA00022692"/>
    </source>
</evidence>
<keyword evidence="4 6" id="KW-1133">Transmembrane helix</keyword>
<proteinExistence type="predicted"/>
<dbReference type="Pfam" id="PF07690">
    <property type="entry name" value="MFS_1"/>
    <property type="match status" value="1"/>
</dbReference>
<keyword evidence="2" id="KW-1003">Cell membrane</keyword>
<dbReference type="GO" id="GO:0022857">
    <property type="term" value="F:transmembrane transporter activity"/>
    <property type="evidence" value="ECO:0007669"/>
    <property type="project" value="InterPro"/>
</dbReference>
<name>A0A4R2I3G3_9ACTN</name>
<evidence type="ECO:0000256" key="6">
    <source>
        <dbReference type="SAM" id="Phobius"/>
    </source>
</evidence>
<dbReference type="PANTHER" id="PTHR23513">
    <property type="entry name" value="INTEGRAL MEMBRANE EFFLUX PROTEIN-RELATED"/>
    <property type="match status" value="1"/>
</dbReference>
<reference evidence="7 8" key="1">
    <citation type="journal article" date="2015" name="Stand. Genomic Sci.">
        <title>Genomic Encyclopedia of Bacterial and Archaeal Type Strains, Phase III: the genomes of soil and plant-associated and newly described type strains.</title>
        <authorList>
            <person name="Whitman W.B."/>
            <person name="Woyke T."/>
            <person name="Klenk H.P."/>
            <person name="Zhou Y."/>
            <person name="Lilburn T.G."/>
            <person name="Beck B.J."/>
            <person name="De Vos P."/>
            <person name="Vandamme P."/>
            <person name="Eisen J.A."/>
            <person name="Garrity G."/>
            <person name="Hugenholtz P."/>
            <person name="Kyrpides N.C."/>
        </authorList>
    </citation>
    <scope>NUCLEOTIDE SEQUENCE [LARGE SCALE GENOMIC DNA]</scope>
    <source>
        <strain evidence="7 8">VKM Ac-2541</strain>
    </source>
</reference>
<gene>
    <name evidence="7" type="ORF">EV646_12038</name>
</gene>
<dbReference type="RefSeq" id="WP_132157416.1">
    <property type="nucleotide sequence ID" value="NZ_SLWR01000020.1"/>
</dbReference>
<comment type="subcellular location">
    <subcellularLocation>
        <location evidence="1">Cell membrane</location>
        <topology evidence="1">Multi-pass membrane protein</topology>
    </subcellularLocation>
</comment>
<sequence>MPRLFFRDDELAKPMALNTSLNQLVRLVGGPVSGLLVAAVGLVGALVVDGLSFVVEFVVLLAIRPPYDVRPQLERTSVLREAADGMRVAWADPVLRVVLLVVALVAAFVLPVTSLCVPLLARTHGWTAMQTGLVVGASVAGGLLVTLTVARLGTWQRPGFVAGLGCLLASAGIAVLALSPTVWTAATAGLVQGIGVGIFTSHLAPLFVQSTPRSHLTRLQSLLSLAQTIPLIPSTNLLAALNPHHALTLSATTTTLAALALLHLQPTPLRFPEHKLR</sequence>
<keyword evidence="3 6" id="KW-0812">Transmembrane</keyword>